<evidence type="ECO:0000313" key="2">
    <source>
        <dbReference type="EMBL" id="VEB42834.1"/>
    </source>
</evidence>
<proteinExistence type="predicted"/>
<dbReference type="EMBL" id="LR134182">
    <property type="protein sequence ID" value="VEB42834.1"/>
    <property type="molecule type" value="Genomic_DNA"/>
</dbReference>
<feature type="region of interest" description="Disordered" evidence="1">
    <location>
        <begin position="1"/>
        <end position="23"/>
    </location>
</feature>
<gene>
    <name evidence="2" type="ORF">NCTC9695_03286</name>
</gene>
<protein>
    <submittedName>
        <fullName evidence="2">Uncharacterized protein</fullName>
    </submittedName>
</protein>
<organism evidence="2 3">
    <name type="scientific">Chromobacterium violaceum</name>
    <dbReference type="NCBI Taxonomy" id="536"/>
    <lineage>
        <taxon>Bacteria</taxon>
        <taxon>Pseudomonadati</taxon>
        <taxon>Pseudomonadota</taxon>
        <taxon>Betaproteobacteria</taxon>
        <taxon>Neisseriales</taxon>
        <taxon>Chromobacteriaceae</taxon>
        <taxon>Chromobacterium</taxon>
    </lineage>
</organism>
<dbReference type="AlphaFoldDB" id="A0A3S5DLI9"/>
<accession>A0A3S5DLI9</accession>
<sequence>MRLTANPIGIRNSTRYRYPPRRSGKRCYRRQITVAERDGTADAYGELKRRLAATLADPDSDPNVNDPTADLVYLAAEQWAPLGGGKPGDGGAR</sequence>
<name>A0A3S5DLI9_CHRVL</name>
<evidence type="ECO:0000313" key="3">
    <source>
        <dbReference type="Proteomes" id="UP000275777"/>
    </source>
</evidence>
<dbReference type="Proteomes" id="UP000275777">
    <property type="component" value="Chromosome"/>
</dbReference>
<evidence type="ECO:0000256" key="1">
    <source>
        <dbReference type="SAM" id="MobiDB-lite"/>
    </source>
</evidence>
<reference evidence="2 3" key="1">
    <citation type="submission" date="2018-12" db="EMBL/GenBank/DDBJ databases">
        <authorList>
            <consortium name="Pathogen Informatics"/>
        </authorList>
    </citation>
    <scope>NUCLEOTIDE SEQUENCE [LARGE SCALE GENOMIC DNA]</scope>
    <source>
        <strain evidence="2 3">NCTC9695</strain>
    </source>
</reference>